<sequence>MDLKRLAQSCEFNTLQDGLIRERIVCGLIDNKLCERLLPDADLTLGKTITTCCASETSKNQLKTLTGTGNYSVHNVQSKNKAKYSGRRKVTNSNSDTGAGKPFITNCGRDHFVGKCPAYGQTCKKCGLKNHFAKYCGTKPDKKVNTTSGNTPEIHSAAAAASYNEDGDFYIDALEDDADPIDPQPDKSSTEWKTELEVNRQKVTLKLDTGAEVNVLPYIFC</sequence>
<organism evidence="1 2">
    <name type="scientific">Holothuria leucospilota</name>
    <name type="common">Black long sea cucumber</name>
    <name type="synonym">Mertensiothuria leucospilota</name>
    <dbReference type="NCBI Taxonomy" id="206669"/>
    <lineage>
        <taxon>Eukaryota</taxon>
        <taxon>Metazoa</taxon>
        <taxon>Echinodermata</taxon>
        <taxon>Eleutherozoa</taxon>
        <taxon>Echinozoa</taxon>
        <taxon>Holothuroidea</taxon>
        <taxon>Aspidochirotacea</taxon>
        <taxon>Aspidochirotida</taxon>
        <taxon>Holothuriidae</taxon>
        <taxon>Holothuria</taxon>
    </lineage>
</organism>
<keyword evidence="2" id="KW-1185">Reference proteome</keyword>
<evidence type="ECO:0000313" key="1">
    <source>
        <dbReference type="EMBL" id="KAJ8026783.1"/>
    </source>
</evidence>
<dbReference type="Proteomes" id="UP001152320">
    <property type="component" value="Chromosome 16"/>
</dbReference>
<name>A0A9Q0YQG7_HOLLE</name>
<gene>
    <name evidence="1" type="ORF">HOLleu_31719</name>
</gene>
<protein>
    <submittedName>
        <fullName evidence="1">Uncharacterized protein</fullName>
    </submittedName>
</protein>
<evidence type="ECO:0000313" key="2">
    <source>
        <dbReference type="Proteomes" id="UP001152320"/>
    </source>
</evidence>
<reference evidence="1" key="1">
    <citation type="submission" date="2021-10" db="EMBL/GenBank/DDBJ databases">
        <title>Tropical sea cucumber genome reveals ecological adaptation and Cuvierian tubules defense mechanism.</title>
        <authorList>
            <person name="Chen T."/>
        </authorList>
    </citation>
    <scope>NUCLEOTIDE SEQUENCE</scope>
    <source>
        <strain evidence="1">Nanhai2018</strain>
        <tissue evidence="1">Muscle</tissue>
    </source>
</reference>
<dbReference type="EMBL" id="JAIZAY010000016">
    <property type="protein sequence ID" value="KAJ8026783.1"/>
    <property type="molecule type" value="Genomic_DNA"/>
</dbReference>
<dbReference type="InterPro" id="IPR050951">
    <property type="entry name" value="Retrovirus_Pol_polyprotein"/>
</dbReference>
<comment type="caution">
    <text evidence="1">The sequence shown here is derived from an EMBL/GenBank/DDBJ whole genome shotgun (WGS) entry which is preliminary data.</text>
</comment>
<proteinExistence type="predicted"/>
<dbReference type="AlphaFoldDB" id="A0A9Q0YQG7"/>
<dbReference type="OrthoDB" id="6780370at2759"/>
<dbReference type="PANTHER" id="PTHR37984">
    <property type="entry name" value="PROTEIN CBG26694"/>
    <property type="match status" value="1"/>
</dbReference>
<dbReference type="PANTHER" id="PTHR37984:SF9">
    <property type="entry name" value="INTEGRASE CATALYTIC DOMAIN-CONTAINING PROTEIN"/>
    <property type="match status" value="1"/>
</dbReference>
<accession>A0A9Q0YQG7</accession>